<keyword evidence="4 5" id="KW-0413">Isomerase</keyword>
<dbReference type="OrthoDB" id="1902587at2759"/>
<dbReference type="Gene3D" id="3.10.50.40">
    <property type="match status" value="1"/>
</dbReference>
<reference evidence="8 9" key="1">
    <citation type="journal article" date="2015" name="PLoS Pathog.">
        <title>Leptomonas seymouri: Adaptations to the Dixenous Life Cycle Analyzed by Genome Sequencing, Transcriptome Profiling and Co-infection with Leishmania donovani.</title>
        <authorList>
            <person name="Kraeva N."/>
            <person name="Butenko A."/>
            <person name="Hlavacova J."/>
            <person name="Kostygov A."/>
            <person name="Myskova J."/>
            <person name="Grybchuk D."/>
            <person name="Lestinova T."/>
            <person name="Votypka J."/>
            <person name="Volf P."/>
            <person name="Opperdoes F."/>
            <person name="Flegontov P."/>
            <person name="Lukes J."/>
            <person name="Yurchenko V."/>
        </authorList>
    </citation>
    <scope>NUCLEOTIDE SEQUENCE [LARGE SCALE GENOMIC DNA]</scope>
    <source>
        <strain evidence="8 9">ATCC 30220</strain>
    </source>
</reference>
<evidence type="ECO:0000256" key="5">
    <source>
        <dbReference type="PROSITE-ProRule" id="PRU00277"/>
    </source>
</evidence>
<dbReference type="InterPro" id="IPR046357">
    <property type="entry name" value="PPIase_dom_sf"/>
</dbReference>
<keyword evidence="3 5" id="KW-0697">Rotamase</keyword>
<dbReference type="PANTHER" id="PTHR43811">
    <property type="entry name" value="FKBP-TYPE PEPTIDYL-PROLYL CIS-TRANS ISOMERASE FKPA"/>
    <property type="match status" value="1"/>
</dbReference>
<dbReference type="GO" id="GO:0003755">
    <property type="term" value="F:peptidyl-prolyl cis-trans isomerase activity"/>
    <property type="evidence" value="ECO:0007669"/>
    <property type="project" value="UniProtKB-KW"/>
</dbReference>
<dbReference type="EMBL" id="LJSK01000349">
    <property type="protein sequence ID" value="KPI83613.1"/>
    <property type="molecule type" value="Genomic_DNA"/>
</dbReference>
<dbReference type="Proteomes" id="UP000038009">
    <property type="component" value="Unassembled WGS sequence"/>
</dbReference>
<dbReference type="VEuPathDB" id="TriTrypDB:Lsey_0349_0050"/>
<dbReference type="AlphaFoldDB" id="A0A0N1II12"/>
<dbReference type="InterPro" id="IPR001179">
    <property type="entry name" value="PPIase_FKBP_dom"/>
</dbReference>
<feature type="chain" id="PRO_5005873960" description="peptidylprolyl isomerase" evidence="6">
    <location>
        <begin position="28"/>
        <end position="200"/>
    </location>
</feature>
<dbReference type="EC" id="5.2.1.8" evidence="2 5"/>
<name>A0A0N1II12_LEPSE</name>
<comment type="caution">
    <text evidence="8">The sequence shown here is derived from an EMBL/GenBank/DDBJ whole genome shotgun (WGS) entry which is preliminary data.</text>
</comment>
<protein>
    <recommendedName>
        <fullName evidence="2 5">peptidylprolyl isomerase</fullName>
        <ecNumber evidence="2 5">5.2.1.8</ecNumber>
    </recommendedName>
</protein>
<evidence type="ECO:0000256" key="1">
    <source>
        <dbReference type="ARBA" id="ARBA00000971"/>
    </source>
</evidence>
<organism evidence="8 9">
    <name type="scientific">Leptomonas seymouri</name>
    <dbReference type="NCBI Taxonomy" id="5684"/>
    <lineage>
        <taxon>Eukaryota</taxon>
        <taxon>Discoba</taxon>
        <taxon>Euglenozoa</taxon>
        <taxon>Kinetoplastea</taxon>
        <taxon>Metakinetoplastina</taxon>
        <taxon>Trypanosomatida</taxon>
        <taxon>Trypanosomatidae</taxon>
        <taxon>Leishmaniinae</taxon>
        <taxon>Leptomonas</taxon>
    </lineage>
</organism>
<gene>
    <name evidence="8" type="ORF">ABL78_7351</name>
</gene>
<evidence type="ECO:0000313" key="8">
    <source>
        <dbReference type="EMBL" id="KPI83613.1"/>
    </source>
</evidence>
<comment type="catalytic activity">
    <reaction evidence="1 5">
        <text>[protein]-peptidylproline (omega=180) = [protein]-peptidylproline (omega=0)</text>
        <dbReference type="Rhea" id="RHEA:16237"/>
        <dbReference type="Rhea" id="RHEA-COMP:10747"/>
        <dbReference type="Rhea" id="RHEA-COMP:10748"/>
        <dbReference type="ChEBI" id="CHEBI:83833"/>
        <dbReference type="ChEBI" id="CHEBI:83834"/>
        <dbReference type="EC" id="5.2.1.8"/>
    </reaction>
</comment>
<sequence>MKMARSAVLTVLVATLLLLASTISVQASYWSDEVTRVRTYSAQHYMDRTSKSPNVSALPSGMLVTVLGRGSGDRAPAANDVCEIHYTIHHRYPGIVDSTRNRPYPVRRSPSQLIPGMAEAMQLMREGDHWFLYVPSELAYGTKGWKERRVAGLSIVRVDLEVFKCESPHGKTSEEIDAYLAPYLKTPMPPKSVLAYDTDM</sequence>
<proteinExistence type="predicted"/>
<evidence type="ECO:0000313" key="9">
    <source>
        <dbReference type="Proteomes" id="UP000038009"/>
    </source>
</evidence>
<evidence type="ECO:0000256" key="2">
    <source>
        <dbReference type="ARBA" id="ARBA00013194"/>
    </source>
</evidence>
<evidence type="ECO:0000259" key="7">
    <source>
        <dbReference type="PROSITE" id="PS50059"/>
    </source>
</evidence>
<feature type="domain" description="PPIase FKBP-type" evidence="7">
    <location>
        <begin position="79"/>
        <end position="200"/>
    </location>
</feature>
<dbReference type="SUPFAM" id="SSF54534">
    <property type="entry name" value="FKBP-like"/>
    <property type="match status" value="1"/>
</dbReference>
<keyword evidence="6" id="KW-0732">Signal</keyword>
<keyword evidence="9" id="KW-1185">Reference proteome</keyword>
<evidence type="ECO:0000256" key="4">
    <source>
        <dbReference type="ARBA" id="ARBA00023235"/>
    </source>
</evidence>
<feature type="signal peptide" evidence="6">
    <location>
        <begin position="1"/>
        <end position="27"/>
    </location>
</feature>
<dbReference type="OMA" id="CEMHYTI"/>
<accession>A0A0N1II12</accession>
<dbReference type="PROSITE" id="PS50059">
    <property type="entry name" value="FKBP_PPIASE"/>
    <property type="match status" value="1"/>
</dbReference>
<evidence type="ECO:0000256" key="3">
    <source>
        <dbReference type="ARBA" id="ARBA00023110"/>
    </source>
</evidence>
<dbReference type="Pfam" id="PF00254">
    <property type="entry name" value="FKBP_C"/>
    <property type="match status" value="1"/>
</dbReference>
<evidence type="ECO:0000256" key="6">
    <source>
        <dbReference type="SAM" id="SignalP"/>
    </source>
</evidence>
<dbReference type="PANTHER" id="PTHR43811:SF19">
    <property type="entry name" value="39 KDA FK506-BINDING NUCLEAR PROTEIN"/>
    <property type="match status" value="1"/>
</dbReference>